<feature type="non-terminal residue" evidence="1">
    <location>
        <position position="39"/>
    </location>
</feature>
<dbReference type="Pfam" id="PF05635">
    <property type="entry name" value="23S_rRNA_IVP"/>
    <property type="match status" value="1"/>
</dbReference>
<dbReference type="InterPro" id="IPR012657">
    <property type="entry name" value="23S_rRNA-intervening_sequence"/>
</dbReference>
<dbReference type="AlphaFoldDB" id="A0A2T4D416"/>
<dbReference type="EMBL" id="PYVF01000050">
    <property type="protein sequence ID" value="PTB88566.1"/>
    <property type="molecule type" value="Genomic_DNA"/>
</dbReference>
<dbReference type="NCBIfam" id="TIGR02436">
    <property type="entry name" value="four helix bundle protein"/>
    <property type="match status" value="1"/>
</dbReference>
<organism evidence="1 2">
    <name type="scientific">Pseudidiomarina aestuarii</name>
    <dbReference type="NCBI Taxonomy" id="624146"/>
    <lineage>
        <taxon>Bacteria</taxon>
        <taxon>Pseudomonadati</taxon>
        <taxon>Pseudomonadota</taxon>
        <taxon>Gammaproteobacteria</taxon>
        <taxon>Alteromonadales</taxon>
        <taxon>Idiomarinaceae</taxon>
        <taxon>Pseudidiomarina</taxon>
    </lineage>
</organism>
<protein>
    <submittedName>
        <fullName evidence="1">Four helix bundle protein</fullName>
    </submittedName>
</protein>
<sequence>MYRDLKVIEKSNELCCSVYALTRCFPRDEVFGLTSQIRR</sequence>
<name>A0A2T4D416_9GAMM</name>
<dbReference type="InterPro" id="IPR036583">
    <property type="entry name" value="23S_rRNA_IVS_sf"/>
</dbReference>
<proteinExistence type="predicted"/>
<dbReference type="Proteomes" id="UP000242087">
    <property type="component" value="Unassembled WGS sequence"/>
</dbReference>
<dbReference type="Gene3D" id="1.20.1440.60">
    <property type="entry name" value="23S rRNA-intervening sequence"/>
    <property type="match status" value="1"/>
</dbReference>
<reference evidence="1 2" key="1">
    <citation type="submission" date="2018-03" db="EMBL/GenBank/DDBJ databases">
        <title>Cross-interface Injection: A General Nanoliter Liquid Handling Method Applied to Single Cells Genome Amplification Automated Nanoliter Liquid Handling Applied to Single Cell Multiple Displacement Amplification.</title>
        <authorList>
            <person name="Yun J."/>
            <person name="Xu P."/>
            <person name="Xu J."/>
            <person name="Dai X."/>
            <person name="Wang Y."/>
            <person name="Zheng X."/>
            <person name="Cao C."/>
            <person name="Yi Q."/>
            <person name="Zhu Y."/>
            <person name="Wang L."/>
            <person name="Dong Z."/>
            <person name="Huang Y."/>
            <person name="Huang L."/>
            <person name="Du W."/>
        </authorList>
    </citation>
    <scope>NUCLEOTIDE SEQUENCE [LARGE SCALE GENOMIC DNA]</scope>
    <source>
        <strain evidence="1 2">A12-4</strain>
    </source>
</reference>
<accession>A0A2T4D416</accession>
<gene>
    <name evidence="1" type="ORF">C9927_03770</name>
</gene>
<dbReference type="SUPFAM" id="SSF158446">
    <property type="entry name" value="IVS-encoded protein-like"/>
    <property type="match status" value="1"/>
</dbReference>
<evidence type="ECO:0000313" key="1">
    <source>
        <dbReference type="EMBL" id="PTB88566.1"/>
    </source>
</evidence>
<evidence type="ECO:0000313" key="2">
    <source>
        <dbReference type="Proteomes" id="UP000242087"/>
    </source>
</evidence>
<comment type="caution">
    <text evidence="1">The sequence shown here is derived from an EMBL/GenBank/DDBJ whole genome shotgun (WGS) entry which is preliminary data.</text>
</comment>